<dbReference type="Proteomes" id="UP001058872">
    <property type="component" value="Chromosome"/>
</dbReference>
<evidence type="ECO:0000256" key="1">
    <source>
        <dbReference type="SAM" id="SignalP"/>
    </source>
</evidence>
<sequence>MTCHLARGLLVLTAFSVSGCAAFSPDSGMSAVSELTSRAINKDVAFVRTADGAGAVEARVHQLLARTLSVESAVQIALLNNKGLQAAYNELALAETDLVEQSLPPNPVFAVSRITGNGASEIERQVVGDILALATLPFRSEIAREHFRQAQLRAALATLRLAADVRRGYWRAVAGNEMVALLTDAKATAESTAQLAVKLGETGSLNKLDQAREQVFYAETTADLATARQMAASSRERLARLMGLWDGGLDFRLPNALPPLPRRPLTLPSIETDAVAHRIDLQIARLELVALAKALNLTEATRFVTLLDLAGIARRTQDPEGPSFRERGFDVQFQIPIFDGGEVRVRQAAETYNLAFNRLTERAVNVRSEARDAYRIYRSSYDIASHYQREIIPLRKIITEEMQLRFSSMQVDIFALLTEARQRLASLRGAIDARQRFFLAQADLQTAVNGGGGVPAASSENPTAIAAAAPAAGGGH</sequence>
<dbReference type="PANTHER" id="PTHR30203">
    <property type="entry name" value="OUTER MEMBRANE CATION EFFLUX PROTEIN"/>
    <property type="match status" value="1"/>
</dbReference>
<keyword evidence="1" id="KW-0732">Signal</keyword>
<dbReference type="AlphaFoldDB" id="A0AAE9SQM1"/>
<gene>
    <name evidence="2" type="ORF">DCM83_00990</name>
</gene>
<organism evidence="2 3">
    <name type="scientific">Bradyrhizobium betae</name>
    <dbReference type="NCBI Taxonomy" id="244734"/>
    <lineage>
        <taxon>Bacteria</taxon>
        <taxon>Pseudomonadati</taxon>
        <taxon>Pseudomonadota</taxon>
        <taxon>Alphaproteobacteria</taxon>
        <taxon>Hyphomicrobiales</taxon>
        <taxon>Nitrobacteraceae</taxon>
        <taxon>Bradyrhizobium</taxon>
    </lineage>
</organism>
<protein>
    <submittedName>
        <fullName evidence="2">Copper resistance protein</fullName>
    </submittedName>
</protein>
<dbReference type="GO" id="GO:0015562">
    <property type="term" value="F:efflux transmembrane transporter activity"/>
    <property type="evidence" value="ECO:0007669"/>
    <property type="project" value="InterPro"/>
</dbReference>
<dbReference type="PROSITE" id="PS51257">
    <property type="entry name" value="PROKAR_LIPOPROTEIN"/>
    <property type="match status" value="1"/>
</dbReference>
<feature type="chain" id="PRO_5042190567" evidence="1">
    <location>
        <begin position="22"/>
        <end position="476"/>
    </location>
</feature>
<accession>A0AAE9SQM1</accession>
<dbReference type="RefSeq" id="WP_257178124.1">
    <property type="nucleotide sequence ID" value="NZ_CP028989.1"/>
</dbReference>
<dbReference type="Gene3D" id="1.20.1600.10">
    <property type="entry name" value="Outer membrane efflux proteins (OEP)"/>
    <property type="match status" value="1"/>
</dbReference>
<name>A0AAE9SQM1_9BRAD</name>
<reference evidence="2" key="1">
    <citation type="submission" date="2018-04" db="EMBL/GenBank/DDBJ databases">
        <title>Genomes of Endosymbiotic and Endophytic Bradyrhizobium Publication status.</title>
        <authorList>
            <person name="Guha S."/>
            <person name="Jorrin B."/>
            <person name="Sarkar M."/>
            <person name="Poole P.S."/>
            <person name="DasGupta M."/>
        </authorList>
    </citation>
    <scope>NUCLEOTIDE SEQUENCE</scope>
    <source>
        <strain evidence="2">WBOS16</strain>
    </source>
</reference>
<evidence type="ECO:0000313" key="3">
    <source>
        <dbReference type="Proteomes" id="UP001058872"/>
    </source>
</evidence>
<feature type="signal peptide" evidence="1">
    <location>
        <begin position="1"/>
        <end position="21"/>
    </location>
</feature>
<dbReference type="InterPro" id="IPR010131">
    <property type="entry name" value="MdtP/NodT-like"/>
</dbReference>
<dbReference type="PANTHER" id="PTHR30203:SF24">
    <property type="entry name" value="BLR4935 PROTEIN"/>
    <property type="match status" value="1"/>
</dbReference>
<dbReference type="SUPFAM" id="SSF56954">
    <property type="entry name" value="Outer membrane efflux proteins (OEP)"/>
    <property type="match status" value="1"/>
</dbReference>
<evidence type="ECO:0000313" key="2">
    <source>
        <dbReference type="EMBL" id="UUO63943.1"/>
    </source>
</evidence>
<proteinExistence type="predicted"/>
<dbReference type="EMBL" id="CP028989">
    <property type="protein sequence ID" value="UUO63943.1"/>
    <property type="molecule type" value="Genomic_DNA"/>
</dbReference>